<dbReference type="Gene3D" id="3.90.550.10">
    <property type="entry name" value="Spore Coat Polysaccharide Biosynthesis Protein SpsA, Chain A"/>
    <property type="match status" value="1"/>
</dbReference>
<dbReference type="RefSeq" id="WP_052464016.1">
    <property type="nucleotide sequence ID" value="NZ_AP014648.1"/>
</dbReference>
<dbReference type="PANTHER" id="PTHR43685">
    <property type="entry name" value="GLYCOSYLTRANSFERASE"/>
    <property type="match status" value="1"/>
</dbReference>
<protein>
    <submittedName>
        <fullName evidence="2">Glycosyltransferase</fullName>
    </submittedName>
</protein>
<dbReference type="SUPFAM" id="SSF53448">
    <property type="entry name" value="Nucleotide-diphospho-sugar transferases"/>
    <property type="match status" value="1"/>
</dbReference>
<dbReference type="InterPro" id="IPR050834">
    <property type="entry name" value="Glycosyltransf_2"/>
</dbReference>
<gene>
    <name evidence="2" type="ORF">GL4_0207</name>
</gene>
<evidence type="ECO:0000259" key="1">
    <source>
        <dbReference type="Pfam" id="PF00535"/>
    </source>
</evidence>
<keyword evidence="2" id="KW-0808">Transferase</keyword>
<dbReference type="Proteomes" id="UP000031643">
    <property type="component" value="Chromosome"/>
</dbReference>
<accession>A0A0A8JZA7</accession>
<organism evidence="2 3">
    <name type="scientific">Methyloceanibacter caenitepidi</name>
    <dbReference type="NCBI Taxonomy" id="1384459"/>
    <lineage>
        <taxon>Bacteria</taxon>
        <taxon>Pseudomonadati</taxon>
        <taxon>Pseudomonadota</taxon>
        <taxon>Alphaproteobacteria</taxon>
        <taxon>Hyphomicrobiales</taxon>
        <taxon>Hyphomicrobiaceae</taxon>
        <taxon>Methyloceanibacter</taxon>
    </lineage>
</organism>
<dbReference type="PANTHER" id="PTHR43685:SF11">
    <property type="entry name" value="GLYCOSYLTRANSFERASE TAGX-RELATED"/>
    <property type="match status" value="1"/>
</dbReference>
<evidence type="ECO:0000313" key="2">
    <source>
        <dbReference type="EMBL" id="BAQ15677.1"/>
    </source>
</evidence>
<sequence length="385" mass="42821">MKILGFRGNVDPASYTLSDALPNFGRASGDRSHAHSGSTAKGRDGADVPIAPLVTIAIPTFNRAELVEKCVRSAMAQTYPKLEILVSDNASTDGTVEMLRAIDDDRLRILTSEENIGAIGNFNKCIDEARGDYFVLAADDNYYRPDFVSKCVRLIEDEPGLPIVIAAYDVLVVDEFSKDDRRTVPARLSKKLSTGIWQGTDILQEYLHGRISAQLLSSLVRTDILRRNGGYSPHPCASDEATWIPLLMEGRAGFVDEPCATYMVLRESLTEGFTADKRLGDLREVLDELSAVTAKKVSDPAMRERIQQLLNRYLAYMAAVNLVIYRRGGASLSQAVQKLWGWRTVLAKCSVTDFLSTWRLRSIVRILSPQPLARWMAKNGFDQWV</sequence>
<dbReference type="HOGENOM" id="CLU_717299_0_0_5"/>
<dbReference type="GO" id="GO:0016740">
    <property type="term" value="F:transferase activity"/>
    <property type="evidence" value="ECO:0007669"/>
    <property type="project" value="UniProtKB-KW"/>
</dbReference>
<dbReference type="KEGG" id="mcg:GL4_0207"/>
<dbReference type="Pfam" id="PF00535">
    <property type="entry name" value="Glycos_transf_2"/>
    <property type="match status" value="1"/>
</dbReference>
<dbReference type="EMBL" id="AP014648">
    <property type="protein sequence ID" value="BAQ15677.1"/>
    <property type="molecule type" value="Genomic_DNA"/>
</dbReference>
<dbReference type="InterPro" id="IPR029044">
    <property type="entry name" value="Nucleotide-diphossugar_trans"/>
</dbReference>
<name>A0A0A8JZA7_9HYPH</name>
<dbReference type="InterPro" id="IPR001173">
    <property type="entry name" value="Glyco_trans_2-like"/>
</dbReference>
<evidence type="ECO:0000313" key="3">
    <source>
        <dbReference type="Proteomes" id="UP000031643"/>
    </source>
</evidence>
<dbReference type="AlphaFoldDB" id="A0A0A8JZA7"/>
<dbReference type="OrthoDB" id="8097803at2"/>
<reference evidence="2 3" key="1">
    <citation type="submission" date="2014-09" db="EMBL/GenBank/DDBJ databases">
        <title>Genome sequencing of Methyloceanibacter caenitepidi Gela4.</title>
        <authorList>
            <person name="Takeuchi M."/>
            <person name="Susumu S."/>
            <person name="Kamagata Y."/>
            <person name="Oshima K."/>
            <person name="Hattori M."/>
            <person name="Iwasaki W."/>
        </authorList>
    </citation>
    <scope>NUCLEOTIDE SEQUENCE [LARGE SCALE GENOMIC DNA]</scope>
    <source>
        <strain evidence="2 3">Gela4</strain>
    </source>
</reference>
<dbReference type="STRING" id="1384459.GL4_0207"/>
<proteinExistence type="predicted"/>
<feature type="domain" description="Glycosyltransferase 2-like" evidence="1">
    <location>
        <begin position="55"/>
        <end position="164"/>
    </location>
</feature>
<dbReference type="CDD" id="cd00761">
    <property type="entry name" value="Glyco_tranf_GTA_type"/>
    <property type="match status" value="1"/>
</dbReference>
<keyword evidence="3" id="KW-1185">Reference proteome</keyword>